<organism evidence="1">
    <name type="scientific">viral metagenome</name>
    <dbReference type="NCBI Taxonomy" id="1070528"/>
    <lineage>
        <taxon>unclassified sequences</taxon>
        <taxon>metagenomes</taxon>
        <taxon>organismal metagenomes</taxon>
    </lineage>
</organism>
<protein>
    <submittedName>
        <fullName evidence="1">Uncharacterized protein</fullName>
    </submittedName>
</protein>
<sequence>MKGDNVIYFTVDDVIEKYKNSYWSRSDENYLLSNVLAVEYSDIAKVLNKEYDDVIYKIIKSILHKEYINDIFNKKYRDDEGTSILRNKYKLEYITDTEIDKIFRSA</sequence>
<dbReference type="AlphaFoldDB" id="A0A6C0LCK0"/>
<accession>A0A6C0LCK0</accession>
<proteinExistence type="predicted"/>
<reference evidence="1" key="1">
    <citation type="journal article" date="2020" name="Nature">
        <title>Giant virus diversity and host interactions through global metagenomics.</title>
        <authorList>
            <person name="Schulz F."/>
            <person name="Roux S."/>
            <person name="Paez-Espino D."/>
            <person name="Jungbluth S."/>
            <person name="Walsh D.A."/>
            <person name="Denef V.J."/>
            <person name="McMahon K.D."/>
            <person name="Konstantinidis K.T."/>
            <person name="Eloe-Fadrosh E.A."/>
            <person name="Kyrpides N.C."/>
            <person name="Woyke T."/>
        </authorList>
    </citation>
    <scope>NUCLEOTIDE SEQUENCE</scope>
    <source>
        <strain evidence="1">GVMAG-M-3300027769-26</strain>
    </source>
</reference>
<dbReference type="EMBL" id="MN740462">
    <property type="protein sequence ID" value="QHU27785.1"/>
    <property type="molecule type" value="Genomic_DNA"/>
</dbReference>
<name>A0A6C0LCK0_9ZZZZ</name>
<evidence type="ECO:0000313" key="1">
    <source>
        <dbReference type="EMBL" id="QHU27785.1"/>
    </source>
</evidence>